<gene>
    <name evidence="1" type="ORF">E1A91_A12G056200v1</name>
</gene>
<organism evidence="1 2">
    <name type="scientific">Gossypium mustelinum</name>
    <name type="common">Cotton</name>
    <name type="synonym">Gossypium caicoense</name>
    <dbReference type="NCBI Taxonomy" id="34275"/>
    <lineage>
        <taxon>Eukaryota</taxon>
        <taxon>Viridiplantae</taxon>
        <taxon>Streptophyta</taxon>
        <taxon>Embryophyta</taxon>
        <taxon>Tracheophyta</taxon>
        <taxon>Spermatophyta</taxon>
        <taxon>Magnoliopsida</taxon>
        <taxon>eudicotyledons</taxon>
        <taxon>Gunneridae</taxon>
        <taxon>Pentapetalae</taxon>
        <taxon>rosids</taxon>
        <taxon>malvids</taxon>
        <taxon>Malvales</taxon>
        <taxon>Malvaceae</taxon>
        <taxon>Malvoideae</taxon>
        <taxon>Gossypium</taxon>
    </lineage>
</organism>
<proteinExistence type="predicted"/>
<keyword evidence="2" id="KW-1185">Reference proteome</keyword>
<dbReference type="AlphaFoldDB" id="A0A5D2WQE8"/>
<protein>
    <submittedName>
        <fullName evidence="1">Uncharacterized protein</fullName>
    </submittedName>
</protein>
<dbReference type="PANTHER" id="PTHR38146">
    <property type="entry name" value="30S RIBOSOMAL PROTEIN S12, CHLOROPLASTIC"/>
    <property type="match status" value="1"/>
</dbReference>
<evidence type="ECO:0000313" key="1">
    <source>
        <dbReference type="EMBL" id="TYJ03866.1"/>
    </source>
</evidence>
<name>A0A5D2WQE8_GOSMU</name>
<dbReference type="Proteomes" id="UP000323597">
    <property type="component" value="Chromosome A12"/>
</dbReference>
<reference evidence="1 2" key="1">
    <citation type="submission" date="2019-07" db="EMBL/GenBank/DDBJ databases">
        <title>WGS assembly of Gossypium mustelinum.</title>
        <authorList>
            <person name="Chen Z.J."/>
            <person name="Sreedasyam A."/>
            <person name="Ando A."/>
            <person name="Song Q."/>
            <person name="De L."/>
            <person name="Hulse-Kemp A."/>
            <person name="Ding M."/>
            <person name="Ye W."/>
            <person name="Kirkbride R."/>
            <person name="Jenkins J."/>
            <person name="Plott C."/>
            <person name="Lovell J."/>
            <person name="Lin Y.-M."/>
            <person name="Vaughn R."/>
            <person name="Liu B."/>
            <person name="Li W."/>
            <person name="Simpson S."/>
            <person name="Scheffler B."/>
            <person name="Saski C."/>
            <person name="Grover C."/>
            <person name="Hu G."/>
            <person name="Conover J."/>
            <person name="Carlson J."/>
            <person name="Shu S."/>
            <person name="Boston L."/>
            <person name="Williams M."/>
            <person name="Peterson D."/>
            <person name="Mcgee K."/>
            <person name="Jones D."/>
            <person name="Wendel J."/>
            <person name="Stelly D."/>
            <person name="Grimwood J."/>
            <person name="Schmutz J."/>
        </authorList>
    </citation>
    <scope>NUCLEOTIDE SEQUENCE [LARGE SCALE GENOMIC DNA]</scope>
    <source>
        <strain evidence="1">1408120.09</strain>
    </source>
</reference>
<dbReference type="EMBL" id="CM017647">
    <property type="protein sequence ID" value="TYJ03866.1"/>
    <property type="molecule type" value="Genomic_DNA"/>
</dbReference>
<sequence>DDSHAPPVSAFPKAPLSFKRILGMSSPGKVLRFAARTTGVSNPIHSPNFRLSVSVSAQQSAFAVGVLSDLYAFHRSIGNSLCPYPLGFDGGLKKPPTDALRPIIPDNVCIFCITAAADTELADAYSLDTVIASFPEKKFTTRLADHPLGPATDHRLGKLLPHQLANQTRAPPRVYLSFCSSAYWVLAAVSSCCSPLKGKFLCVTHPSAIGNTTSPPTCIC</sequence>
<feature type="non-terminal residue" evidence="1">
    <location>
        <position position="1"/>
    </location>
</feature>
<evidence type="ECO:0000313" key="2">
    <source>
        <dbReference type="Proteomes" id="UP000323597"/>
    </source>
</evidence>
<feature type="non-terminal residue" evidence="1">
    <location>
        <position position="220"/>
    </location>
</feature>
<dbReference type="PANTHER" id="PTHR38146:SF8">
    <property type="entry name" value="TIFY DOMAIN-CONTAINING PROTEIN"/>
    <property type="match status" value="1"/>
</dbReference>
<accession>A0A5D2WQE8</accession>